<gene>
    <name evidence="1" type="ORF">PFISCL1PPCAC_9011</name>
</gene>
<feature type="non-terminal residue" evidence="1">
    <location>
        <position position="1"/>
    </location>
</feature>
<proteinExistence type="predicted"/>
<name>A0AAV5VH10_9BILA</name>
<sequence>TPFQHSPPPRRKPTIVCEAEVSTALTESMISFGVDEGPPLGRSDSLQSLCGSIAPMVECAEVVVQTDDSYLKIARRLDQYRSNKTQFLPVCAAEPLSPNSAAAAAISSAERSQASYYSDPKDRRRSSRAFSFKKKRDTWNHASAQTSMDPDRLAAALDGDVNRARSISPPLYDDNFLMVDARERRAALKRKASLPAGIPRGRVAEFVLAHEKGCPNPGVEAEKQRRVTIVRQHSLGVGGD</sequence>
<reference evidence="1" key="1">
    <citation type="submission" date="2023-10" db="EMBL/GenBank/DDBJ databases">
        <title>Genome assembly of Pristionchus species.</title>
        <authorList>
            <person name="Yoshida K."/>
            <person name="Sommer R.J."/>
        </authorList>
    </citation>
    <scope>NUCLEOTIDE SEQUENCE</scope>
    <source>
        <strain evidence="1">RS5133</strain>
    </source>
</reference>
<accession>A0AAV5VH10</accession>
<protein>
    <submittedName>
        <fullName evidence="1">Uncharacterized protein</fullName>
    </submittedName>
</protein>
<dbReference type="EMBL" id="BTSY01000003">
    <property type="protein sequence ID" value="GMT17714.1"/>
    <property type="molecule type" value="Genomic_DNA"/>
</dbReference>
<keyword evidence="2" id="KW-1185">Reference proteome</keyword>
<evidence type="ECO:0000313" key="1">
    <source>
        <dbReference type="EMBL" id="GMT17714.1"/>
    </source>
</evidence>
<organism evidence="1 2">
    <name type="scientific">Pristionchus fissidentatus</name>
    <dbReference type="NCBI Taxonomy" id="1538716"/>
    <lineage>
        <taxon>Eukaryota</taxon>
        <taxon>Metazoa</taxon>
        <taxon>Ecdysozoa</taxon>
        <taxon>Nematoda</taxon>
        <taxon>Chromadorea</taxon>
        <taxon>Rhabditida</taxon>
        <taxon>Rhabditina</taxon>
        <taxon>Diplogasteromorpha</taxon>
        <taxon>Diplogasteroidea</taxon>
        <taxon>Neodiplogasteridae</taxon>
        <taxon>Pristionchus</taxon>
    </lineage>
</organism>
<dbReference type="AlphaFoldDB" id="A0AAV5VH10"/>
<dbReference type="Proteomes" id="UP001432322">
    <property type="component" value="Unassembled WGS sequence"/>
</dbReference>
<comment type="caution">
    <text evidence="1">The sequence shown here is derived from an EMBL/GenBank/DDBJ whole genome shotgun (WGS) entry which is preliminary data.</text>
</comment>
<evidence type="ECO:0000313" key="2">
    <source>
        <dbReference type="Proteomes" id="UP001432322"/>
    </source>
</evidence>